<dbReference type="EMBL" id="JAGMUX010000001">
    <property type="protein sequence ID" value="KAH7270762.1"/>
    <property type="molecule type" value="Genomic_DNA"/>
</dbReference>
<comment type="caution">
    <text evidence="2">The sequence shown here is derived from an EMBL/GenBank/DDBJ whole genome shotgun (WGS) entry which is preliminary data.</text>
</comment>
<dbReference type="RefSeq" id="XP_046057530.1">
    <property type="nucleotide sequence ID" value="XM_046195754.1"/>
</dbReference>
<proteinExistence type="predicted"/>
<dbReference type="Proteomes" id="UP000720189">
    <property type="component" value="Unassembled WGS sequence"/>
</dbReference>
<accession>A0A9P9KYH5</accession>
<sequence>MMALIRVSVPKVSAGVKVSVVAMLQAAPGVLPFSRPLPAGLRRPVGDAQTTFDSLLERWKTFFVLCLRSSDLPLMSAGDCAEMPSTRTPPRTRPPSAASTASRADSSASVLCSGHH</sequence>
<gene>
    <name evidence="2" type="ORF">BKA55DRAFT_59512</name>
</gene>
<name>A0A9P9KYH5_FUSRE</name>
<reference evidence="2" key="1">
    <citation type="journal article" date="2021" name="Nat. Commun.">
        <title>Genetic determinants of endophytism in the Arabidopsis root mycobiome.</title>
        <authorList>
            <person name="Mesny F."/>
            <person name="Miyauchi S."/>
            <person name="Thiergart T."/>
            <person name="Pickel B."/>
            <person name="Atanasova L."/>
            <person name="Karlsson M."/>
            <person name="Huettel B."/>
            <person name="Barry K.W."/>
            <person name="Haridas S."/>
            <person name="Chen C."/>
            <person name="Bauer D."/>
            <person name="Andreopoulos W."/>
            <person name="Pangilinan J."/>
            <person name="LaButti K."/>
            <person name="Riley R."/>
            <person name="Lipzen A."/>
            <person name="Clum A."/>
            <person name="Drula E."/>
            <person name="Henrissat B."/>
            <person name="Kohler A."/>
            <person name="Grigoriev I.V."/>
            <person name="Martin F.M."/>
            <person name="Hacquard S."/>
        </authorList>
    </citation>
    <scope>NUCLEOTIDE SEQUENCE</scope>
    <source>
        <strain evidence="2">MPI-CAGE-AT-0023</strain>
    </source>
</reference>
<dbReference type="GeneID" id="70225708"/>
<protein>
    <submittedName>
        <fullName evidence="2">Uncharacterized protein</fullName>
    </submittedName>
</protein>
<feature type="compositionally biased region" description="Low complexity" evidence="1">
    <location>
        <begin position="84"/>
        <end position="109"/>
    </location>
</feature>
<organism evidence="2 3">
    <name type="scientific">Fusarium redolens</name>
    <dbReference type="NCBI Taxonomy" id="48865"/>
    <lineage>
        <taxon>Eukaryota</taxon>
        <taxon>Fungi</taxon>
        <taxon>Dikarya</taxon>
        <taxon>Ascomycota</taxon>
        <taxon>Pezizomycotina</taxon>
        <taxon>Sordariomycetes</taxon>
        <taxon>Hypocreomycetidae</taxon>
        <taxon>Hypocreales</taxon>
        <taxon>Nectriaceae</taxon>
        <taxon>Fusarium</taxon>
        <taxon>Fusarium redolens species complex</taxon>
    </lineage>
</organism>
<evidence type="ECO:0000313" key="3">
    <source>
        <dbReference type="Proteomes" id="UP000720189"/>
    </source>
</evidence>
<dbReference type="AlphaFoldDB" id="A0A9P9KYH5"/>
<evidence type="ECO:0000313" key="2">
    <source>
        <dbReference type="EMBL" id="KAH7270762.1"/>
    </source>
</evidence>
<keyword evidence="3" id="KW-1185">Reference proteome</keyword>
<evidence type="ECO:0000256" key="1">
    <source>
        <dbReference type="SAM" id="MobiDB-lite"/>
    </source>
</evidence>
<feature type="region of interest" description="Disordered" evidence="1">
    <location>
        <begin position="78"/>
        <end position="116"/>
    </location>
</feature>